<keyword evidence="4 5" id="KW-0472">Membrane</keyword>
<evidence type="ECO:0000256" key="4">
    <source>
        <dbReference type="ARBA" id="ARBA00023136"/>
    </source>
</evidence>
<evidence type="ECO:0000259" key="6">
    <source>
        <dbReference type="Pfam" id="PF04893"/>
    </source>
</evidence>
<feature type="domain" description="Yip1" evidence="6">
    <location>
        <begin position="25"/>
        <end position="184"/>
    </location>
</feature>
<name>A0AA97FBW2_9EURY</name>
<evidence type="ECO:0000313" key="7">
    <source>
        <dbReference type="EMBL" id="WOF15364.1"/>
    </source>
</evidence>
<evidence type="ECO:0000313" key="8">
    <source>
        <dbReference type="Proteomes" id="UP001301797"/>
    </source>
</evidence>
<proteinExistence type="predicted"/>
<dbReference type="EMBL" id="CP043875">
    <property type="protein sequence ID" value="WOF15364.1"/>
    <property type="molecule type" value="Genomic_DNA"/>
</dbReference>
<dbReference type="AlphaFoldDB" id="A0AA97FBW2"/>
<dbReference type="InterPro" id="IPR006977">
    <property type="entry name" value="Yip1_dom"/>
</dbReference>
<keyword evidence="2 5" id="KW-0812">Transmembrane</keyword>
<evidence type="ECO:0000256" key="5">
    <source>
        <dbReference type="SAM" id="Phobius"/>
    </source>
</evidence>
<feature type="transmembrane region" description="Helical" evidence="5">
    <location>
        <begin position="80"/>
        <end position="111"/>
    </location>
</feature>
<sequence>MQLNMQETFDKIKRSTGIILGDIKGLILKPVPSLKNLRKRTPMETLLYSAIIIFIYSFGFAITTFYNLDTLRSFSFLAGFGLIEIFLIIYAIIWGSLIINTLFLQIFVIIVEGKRGLFETLKVIVYGGTPTYIFGWIPIIGLLTGLWALILEILAIRELHEISTGRAVIAMIMPYIIFLCLFISFTLMPAPVPLDEFLTLNLP</sequence>
<evidence type="ECO:0000256" key="3">
    <source>
        <dbReference type="ARBA" id="ARBA00022989"/>
    </source>
</evidence>
<evidence type="ECO:0000256" key="2">
    <source>
        <dbReference type="ARBA" id="ARBA00022692"/>
    </source>
</evidence>
<protein>
    <recommendedName>
        <fullName evidence="6">Yip1 domain-containing protein</fullName>
    </recommendedName>
</protein>
<accession>A0AA97FBW2</accession>
<feature type="transmembrane region" description="Helical" evidence="5">
    <location>
        <begin position="131"/>
        <end position="155"/>
    </location>
</feature>
<evidence type="ECO:0000256" key="1">
    <source>
        <dbReference type="ARBA" id="ARBA00004141"/>
    </source>
</evidence>
<dbReference type="KEGG" id="mefw:F1737_01035"/>
<dbReference type="Pfam" id="PF04893">
    <property type="entry name" value="Yip1"/>
    <property type="match status" value="1"/>
</dbReference>
<organism evidence="7 8">
    <name type="scientific">Methanochimaera problematica</name>
    <dbReference type="NCBI Taxonomy" id="2609417"/>
    <lineage>
        <taxon>Archaea</taxon>
        <taxon>Methanobacteriati</taxon>
        <taxon>Methanobacteriota</taxon>
        <taxon>Stenosarchaea group</taxon>
        <taxon>Methanomicrobia</taxon>
        <taxon>Methanomicrobiales</taxon>
        <taxon>Methanomicrobiaceae</taxon>
        <taxon>Methanochimaera</taxon>
    </lineage>
</organism>
<reference evidence="7 8" key="1">
    <citation type="submission" date="2019-09" db="EMBL/GenBank/DDBJ databases">
        <title>The complete genome of Methanoplanus sp. FWC-SCC4.</title>
        <authorList>
            <person name="Chen S.-C."/>
            <person name="Zhou Y.-Z."/>
            <person name="Lai M.-C."/>
        </authorList>
    </citation>
    <scope>NUCLEOTIDE SEQUENCE [LARGE SCALE GENOMIC DNA]</scope>
    <source>
        <strain evidence="7 8">FWC-SCC4</strain>
    </source>
</reference>
<feature type="transmembrane region" description="Helical" evidence="5">
    <location>
        <begin position="46"/>
        <end position="68"/>
    </location>
</feature>
<keyword evidence="8" id="KW-1185">Reference proteome</keyword>
<dbReference type="GO" id="GO:0016020">
    <property type="term" value="C:membrane"/>
    <property type="evidence" value="ECO:0007669"/>
    <property type="project" value="UniProtKB-SubCell"/>
</dbReference>
<gene>
    <name evidence="7" type="ORF">F1737_01035</name>
</gene>
<dbReference type="Proteomes" id="UP001301797">
    <property type="component" value="Chromosome"/>
</dbReference>
<keyword evidence="3 5" id="KW-1133">Transmembrane helix</keyword>
<feature type="transmembrane region" description="Helical" evidence="5">
    <location>
        <begin position="167"/>
        <end position="188"/>
    </location>
</feature>
<comment type="subcellular location">
    <subcellularLocation>
        <location evidence="1">Membrane</location>
        <topology evidence="1">Multi-pass membrane protein</topology>
    </subcellularLocation>
</comment>